<organism evidence="2 3">
    <name type="scientific">Tritrichomonas musculus</name>
    <dbReference type="NCBI Taxonomy" id="1915356"/>
    <lineage>
        <taxon>Eukaryota</taxon>
        <taxon>Metamonada</taxon>
        <taxon>Parabasalia</taxon>
        <taxon>Tritrichomonadida</taxon>
        <taxon>Tritrichomonadidae</taxon>
        <taxon>Tritrichomonas</taxon>
    </lineage>
</organism>
<feature type="compositionally biased region" description="Basic residues" evidence="1">
    <location>
        <begin position="316"/>
        <end position="331"/>
    </location>
</feature>
<feature type="region of interest" description="Disordered" evidence="1">
    <location>
        <begin position="296"/>
        <end position="346"/>
    </location>
</feature>
<evidence type="ECO:0000313" key="3">
    <source>
        <dbReference type="Proteomes" id="UP001470230"/>
    </source>
</evidence>
<feature type="compositionally biased region" description="Basic and acidic residues" evidence="1">
    <location>
        <begin position="199"/>
        <end position="209"/>
    </location>
</feature>
<evidence type="ECO:0000313" key="2">
    <source>
        <dbReference type="EMBL" id="KAK8871657.1"/>
    </source>
</evidence>
<dbReference type="Proteomes" id="UP001470230">
    <property type="component" value="Unassembled WGS sequence"/>
</dbReference>
<feature type="compositionally biased region" description="Basic and acidic residues" evidence="1">
    <location>
        <begin position="221"/>
        <end position="233"/>
    </location>
</feature>
<feature type="region of interest" description="Disordered" evidence="1">
    <location>
        <begin position="199"/>
        <end position="233"/>
    </location>
</feature>
<comment type="caution">
    <text evidence="2">The sequence shown here is derived from an EMBL/GenBank/DDBJ whole genome shotgun (WGS) entry which is preliminary data.</text>
</comment>
<keyword evidence="3" id="KW-1185">Reference proteome</keyword>
<dbReference type="EMBL" id="JAPFFF010000013">
    <property type="protein sequence ID" value="KAK8871657.1"/>
    <property type="molecule type" value="Genomic_DNA"/>
</dbReference>
<accession>A0ABR2J340</accession>
<feature type="compositionally biased region" description="Basic and acidic residues" evidence="1">
    <location>
        <begin position="1"/>
        <end position="21"/>
    </location>
</feature>
<evidence type="ECO:0000256" key="1">
    <source>
        <dbReference type="SAM" id="MobiDB-lite"/>
    </source>
</evidence>
<sequence length="385" mass="44858">MTKSKETLQESLFKSKQEHNAENQMKISHTKKNKEYNNSEIKTGNKRKSTWLKHLSTYDPNIFNVSQFEPRGGRFNPANAEPIKLVVTLKDIGLEGLDSYKSETTKEIEPQSPPKTKIKEKTKKNSEDIEKLNEQRRMKRIQEDWDQKKRVEKQINTYDPKIFYTSHYSPRDEIRPDFIPPIKLNVKLEDIGLEGLDSYKPETTKEKEPQSPPITKTYKKVKTENSEDIEKLNEKMRMKKIQEEWEKKKKKEKEINTYDPQIFYTSHHSPRDEIRPDFIPPIKLNVKLEDIGLEGLDSYDTKDGQEYRPNSPTKSVTKKSNIRKKAKKNSVKKQEKVPKKSSYDPSVFETSSCAFLSAKLRAQPKPPIKLSVTLKDIGLEGLDSI</sequence>
<feature type="region of interest" description="Disordered" evidence="1">
    <location>
        <begin position="1"/>
        <end position="48"/>
    </location>
</feature>
<name>A0ABR2J340_9EUKA</name>
<gene>
    <name evidence="2" type="ORF">M9Y10_007394</name>
</gene>
<feature type="compositionally biased region" description="Basic and acidic residues" evidence="1">
    <location>
        <begin position="117"/>
        <end position="135"/>
    </location>
</feature>
<feature type="compositionally biased region" description="Basic and acidic residues" evidence="1">
    <location>
        <begin position="332"/>
        <end position="342"/>
    </location>
</feature>
<protein>
    <submittedName>
        <fullName evidence="2">Uncharacterized protein</fullName>
    </submittedName>
</protein>
<reference evidence="2 3" key="1">
    <citation type="submission" date="2024-04" db="EMBL/GenBank/DDBJ databases">
        <title>Tritrichomonas musculus Genome.</title>
        <authorList>
            <person name="Alves-Ferreira E."/>
            <person name="Grigg M."/>
            <person name="Lorenzi H."/>
            <person name="Galac M."/>
        </authorList>
    </citation>
    <scope>NUCLEOTIDE SEQUENCE [LARGE SCALE GENOMIC DNA]</scope>
    <source>
        <strain evidence="2 3">EAF2021</strain>
    </source>
</reference>
<feature type="region of interest" description="Disordered" evidence="1">
    <location>
        <begin position="102"/>
        <end position="135"/>
    </location>
</feature>
<proteinExistence type="predicted"/>